<feature type="transmembrane region" description="Helical" evidence="8">
    <location>
        <begin position="338"/>
        <end position="357"/>
    </location>
</feature>
<comment type="similarity">
    <text evidence="2">Belongs to the nucleobase:cation symporter-2 (NCS2) (TC 2.A.40) family. Azg-like subfamily.</text>
</comment>
<evidence type="ECO:0000256" key="1">
    <source>
        <dbReference type="ARBA" id="ARBA00004141"/>
    </source>
</evidence>
<keyword evidence="6 8" id="KW-0472">Membrane</keyword>
<feature type="transmembrane region" description="Helical" evidence="8">
    <location>
        <begin position="198"/>
        <end position="218"/>
    </location>
</feature>
<keyword evidence="10" id="KW-1185">Reference proteome</keyword>
<dbReference type="InterPro" id="IPR006043">
    <property type="entry name" value="NCS2"/>
</dbReference>
<feature type="compositionally biased region" description="Polar residues" evidence="7">
    <location>
        <begin position="566"/>
        <end position="583"/>
    </location>
</feature>
<evidence type="ECO:0000256" key="2">
    <source>
        <dbReference type="ARBA" id="ARBA00005697"/>
    </source>
</evidence>
<feature type="transmembrane region" description="Helical" evidence="8">
    <location>
        <begin position="377"/>
        <end position="402"/>
    </location>
</feature>
<dbReference type="InParanoid" id="W3X528"/>
<evidence type="ECO:0000256" key="3">
    <source>
        <dbReference type="ARBA" id="ARBA00022448"/>
    </source>
</evidence>
<evidence type="ECO:0000256" key="8">
    <source>
        <dbReference type="SAM" id="Phobius"/>
    </source>
</evidence>
<feature type="region of interest" description="Disordered" evidence="7">
    <location>
        <begin position="550"/>
        <end position="585"/>
    </location>
</feature>
<dbReference type="EMBL" id="KI912113">
    <property type="protein sequence ID" value="ETS80522.1"/>
    <property type="molecule type" value="Genomic_DNA"/>
</dbReference>
<dbReference type="PANTHER" id="PTHR43337:SF3">
    <property type="entry name" value="PURINE TRANSPORTER"/>
    <property type="match status" value="1"/>
</dbReference>
<feature type="transmembrane region" description="Helical" evidence="8">
    <location>
        <begin position="155"/>
        <end position="177"/>
    </location>
</feature>
<evidence type="ECO:0000313" key="9">
    <source>
        <dbReference type="EMBL" id="ETS80522.1"/>
    </source>
</evidence>
<keyword evidence="3" id="KW-0813">Transport</keyword>
<dbReference type="AlphaFoldDB" id="W3X528"/>
<dbReference type="eggNOG" id="ENOG502QQ5E">
    <property type="taxonomic scope" value="Eukaryota"/>
</dbReference>
<comment type="subcellular location">
    <subcellularLocation>
        <location evidence="1">Membrane</location>
        <topology evidence="1">Multi-pass membrane protein</topology>
    </subcellularLocation>
</comment>
<organism evidence="9 10">
    <name type="scientific">Pestalotiopsis fici (strain W106-1 / CGMCC3.15140)</name>
    <dbReference type="NCBI Taxonomy" id="1229662"/>
    <lineage>
        <taxon>Eukaryota</taxon>
        <taxon>Fungi</taxon>
        <taxon>Dikarya</taxon>
        <taxon>Ascomycota</taxon>
        <taxon>Pezizomycotina</taxon>
        <taxon>Sordariomycetes</taxon>
        <taxon>Xylariomycetidae</taxon>
        <taxon>Amphisphaeriales</taxon>
        <taxon>Sporocadaceae</taxon>
        <taxon>Pestalotiopsis</taxon>
    </lineage>
</organism>
<dbReference type="InterPro" id="IPR045018">
    <property type="entry name" value="Azg-like"/>
</dbReference>
<evidence type="ECO:0000256" key="6">
    <source>
        <dbReference type="ARBA" id="ARBA00023136"/>
    </source>
</evidence>
<dbReference type="PANTHER" id="PTHR43337">
    <property type="entry name" value="XANTHINE/URACIL PERMEASE C887.17-RELATED"/>
    <property type="match status" value="1"/>
</dbReference>
<dbReference type="KEGG" id="pfy:PFICI_08051"/>
<feature type="compositionally biased region" description="Basic and acidic residues" evidence="7">
    <location>
        <begin position="550"/>
        <end position="560"/>
    </location>
</feature>
<dbReference type="GO" id="GO:0015854">
    <property type="term" value="P:guanine transport"/>
    <property type="evidence" value="ECO:0007669"/>
    <property type="project" value="TreeGrafter"/>
</dbReference>
<gene>
    <name evidence="9" type="ORF">PFICI_08051</name>
</gene>
<keyword evidence="4 8" id="KW-0812">Transmembrane</keyword>
<feature type="transmembrane region" description="Helical" evidence="8">
    <location>
        <begin position="252"/>
        <end position="270"/>
    </location>
</feature>
<dbReference type="OrthoDB" id="431212at2759"/>
<proteinExistence type="inferred from homology"/>
<evidence type="ECO:0000256" key="4">
    <source>
        <dbReference type="ARBA" id="ARBA00022692"/>
    </source>
</evidence>
<dbReference type="GO" id="GO:0005345">
    <property type="term" value="F:purine nucleobase transmembrane transporter activity"/>
    <property type="evidence" value="ECO:0007669"/>
    <property type="project" value="TreeGrafter"/>
</dbReference>
<evidence type="ECO:0008006" key="11">
    <source>
        <dbReference type="Google" id="ProtNLM"/>
    </source>
</evidence>
<dbReference type="RefSeq" id="XP_007834823.1">
    <property type="nucleotide sequence ID" value="XM_007836632.1"/>
</dbReference>
<keyword evidence="5 8" id="KW-1133">Transmembrane helix</keyword>
<accession>W3X528</accession>
<feature type="transmembrane region" description="Helical" evidence="8">
    <location>
        <begin position="108"/>
        <end position="135"/>
    </location>
</feature>
<dbReference type="GO" id="GO:0015853">
    <property type="term" value="P:adenine transport"/>
    <property type="evidence" value="ECO:0007669"/>
    <property type="project" value="TreeGrafter"/>
</dbReference>
<protein>
    <recommendedName>
        <fullName evidence="11">Xanthine/uracil permease</fullName>
    </recommendedName>
</protein>
<dbReference type="GO" id="GO:0005886">
    <property type="term" value="C:plasma membrane"/>
    <property type="evidence" value="ECO:0007669"/>
    <property type="project" value="TreeGrafter"/>
</dbReference>
<dbReference type="HOGENOM" id="CLU_024508_3_2_1"/>
<sequence>MVILRWARLVGDVARGLAADAEVRLIQSRVGRFFRLEGSGHPNEIANSTFIKEFRAGLTTFATMAYILAVNSQVLAETGGNCPCDDKITFCKDNDVYNQCKIDFKRDLVTATALLSGSASIAFGLFTNLPVALAPGMGVNAYFAYQVVGFNGSGMVSYPLALTAVFVEGLIFMGLALTGMRQWLVRAIPSTIKTASGVGIGLFLTMVGLSYSVGIGAITGGVNTPLAIGGCRIEDLDSTTHMCTRGVMTNPAMWIGILLGGILVAVMMAFRMRSAIVIGIALVTVISWPRDTSFTYFPYTDEGNERFEFFKQVATFRPIGSLTFLHDWDLSGNAGTHFVLALFTFLYVDIIDCTATLASMAKFSNVVDDHGNFPRSTVAYCTDAAFISIGSFLGCSPVTAFIESASGIMQGGRTGLTAITTGICFLLAVFFAPIFASIPPWATGCTLILVGCMMIRQVVKINWAYIGDSLPSFVTLAFMPMSYSVAYGLIAGMLNYVVLNTTIWIIVHASGHRWVPENYHLKEAYHWQLNERNLPTWMRTLLAKIQRRRPEEDSVHKEGIDLGARGTSQESSQGIRGSSQFGGSTRDIHMANLQAQIRRFV</sequence>
<evidence type="ECO:0000313" key="10">
    <source>
        <dbReference type="Proteomes" id="UP000030651"/>
    </source>
</evidence>
<reference evidence="10" key="1">
    <citation type="journal article" date="2015" name="BMC Genomics">
        <title>Genomic and transcriptomic analysis of the endophytic fungus Pestalotiopsis fici reveals its lifestyle and high potential for synthesis of natural products.</title>
        <authorList>
            <person name="Wang X."/>
            <person name="Zhang X."/>
            <person name="Liu L."/>
            <person name="Xiang M."/>
            <person name="Wang W."/>
            <person name="Sun X."/>
            <person name="Che Y."/>
            <person name="Guo L."/>
            <person name="Liu G."/>
            <person name="Guo L."/>
            <person name="Wang C."/>
            <person name="Yin W.B."/>
            <person name="Stadler M."/>
            <person name="Zhang X."/>
            <person name="Liu X."/>
        </authorList>
    </citation>
    <scope>NUCLEOTIDE SEQUENCE [LARGE SCALE GENOMIC DNA]</scope>
    <source>
        <strain evidence="10">W106-1 / CGMCC3.15140</strain>
    </source>
</reference>
<evidence type="ECO:0000256" key="7">
    <source>
        <dbReference type="SAM" id="MobiDB-lite"/>
    </source>
</evidence>
<feature type="transmembrane region" description="Helical" evidence="8">
    <location>
        <begin position="414"/>
        <end position="432"/>
    </location>
</feature>
<feature type="transmembrane region" description="Helical" evidence="8">
    <location>
        <begin position="485"/>
        <end position="507"/>
    </location>
</feature>
<name>W3X528_PESFW</name>
<evidence type="ECO:0000256" key="5">
    <source>
        <dbReference type="ARBA" id="ARBA00022989"/>
    </source>
</evidence>
<dbReference type="OMA" id="AYCTDAF"/>
<dbReference type="GeneID" id="19273064"/>
<dbReference type="Proteomes" id="UP000030651">
    <property type="component" value="Unassembled WGS sequence"/>
</dbReference>
<dbReference type="Pfam" id="PF00860">
    <property type="entry name" value="Xan_ur_permease"/>
    <property type="match status" value="1"/>
</dbReference>